<gene>
    <name evidence="1" type="ordered locus">AM1_0438</name>
</gene>
<accession>B0CB04</accession>
<sequence length="37" mass="4373">MSLESISWRLLQMGRIIIAASQIECQQKYNRPCDFNE</sequence>
<evidence type="ECO:0000313" key="2">
    <source>
        <dbReference type="Proteomes" id="UP000000268"/>
    </source>
</evidence>
<dbReference type="AlphaFoldDB" id="B0CB04"/>
<reference evidence="1 2" key="1">
    <citation type="journal article" date="2008" name="Proc. Natl. Acad. Sci. U.S.A.">
        <title>Niche adaptation and genome expansion in the chlorophyll d-producing cyanobacterium Acaryochloris marina.</title>
        <authorList>
            <person name="Swingley W.D."/>
            <person name="Chen M."/>
            <person name="Cheung P.C."/>
            <person name="Conrad A.L."/>
            <person name="Dejesa L.C."/>
            <person name="Hao J."/>
            <person name="Honchak B.M."/>
            <person name="Karbach L.E."/>
            <person name="Kurdoglu A."/>
            <person name="Lahiri S."/>
            <person name="Mastrian S.D."/>
            <person name="Miyashita H."/>
            <person name="Page L."/>
            <person name="Ramakrishna P."/>
            <person name="Satoh S."/>
            <person name="Sattley W.M."/>
            <person name="Shimada Y."/>
            <person name="Taylor H.L."/>
            <person name="Tomo T."/>
            <person name="Tsuchiya T."/>
            <person name="Wang Z.T."/>
            <person name="Raymond J."/>
            <person name="Mimuro M."/>
            <person name="Blankenship R.E."/>
            <person name="Touchman J.W."/>
        </authorList>
    </citation>
    <scope>NUCLEOTIDE SEQUENCE [LARGE SCALE GENOMIC DNA]</scope>
    <source>
        <strain evidence="2">MBIC 11017</strain>
    </source>
</reference>
<dbReference type="HOGENOM" id="CLU_3338711_0_0_3"/>
<proteinExistence type="predicted"/>
<organism evidence="1 2">
    <name type="scientific">Acaryochloris marina (strain MBIC 11017)</name>
    <dbReference type="NCBI Taxonomy" id="329726"/>
    <lineage>
        <taxon>Bacteria</taxon>
        <taxon>Bacillati</taxon>
        <taxon>Cyanobacteriota</taxon>
        <taxon>Cyanophyceae</taxon>
        <taxon>Acaryochloridales</taxon>
        <taxon>Acaryochloridaceae</taxon>
        <taxon>Acaryochloris</taxon>
    </lineage>
</organism>
<dbReference type="KEGG" id="amr:AM1_0438"/>
<name>B0CB04_ACAM1</name>
<evidence type="ECO:0000313" key="1">
    <source>
        <dbReference type="EMBL" id="ABW25494.1"/>
    </source>
</evidence>
<dbReference type="EMBL" id="CP000828">
    <property type="protein sequence ID" value="ABW25494.1"/>
    <property type="molecule type" value="Genomic_DNA"/>
</dbReference>
<keyword evidence="2" id="KW-1185">Reference proteome</keyword>
<dbReference type="Proteomes" id="UP000000268">
    <property type="component" value="Chromosome"/>
</dbReference>
<protein>
    <submittedName>
        <fullName evidence="1">Uncharacterized protein</fullName>
    </submittedName>
</protein>